<sequence length="434" mass="45961">MSTTQLLIRGGHLIDPLRGLDAEGDIAIAGERIVAVGKPPEGFVPDQTLDARGLIVLPGLIDLCARLGEPGYEHEGMLETELNAALAGGVTRVVCSPDTDPVLDEPSLVEMLRWRARRLKRARVYPLGALTKGLKGERLSEMAELTRASCIGFSQADTPITDTKVLYSAMQYASTFGYKVWLRAQDASLSRGGIAASGAYAQRLGLSGVPAMAETVALHTLFELMRGTGCAVHVSKLSSAAGVALVRQAKAEGLPLTCDVSINNLMLTDLDIGYFDARARLDPPLRHSRDRDALRAALADGTIDALCSDHTPISADDKTQTFADAAPGATGLELLLSTALQFAADTRLPLVQALGCVGHRAAWAAGLPPAALEVGAAAECILFDPQAHWRATPDALQSQSRHTPLAELELPGRVRHAVIDGRVVWSAQPVANPA</sequence>
<evidence type="ECO:0000313" key="3">
    <source>
        <dbReference type="EMBL" id="CUA93050.1"/>
    </source>
</evidence>
<reference evidence="4" key="1">
    <citation type="submission" date="2015-08" db="EMBL/GenBank/DDBJ databases">
        <authorList>
            <person name="Varghese N."/>
        </authorList>
    </citation>
    <scope>NUCLEOTIDE SEQUENCE [LARGE SCALE GENOMIC DNA]</scope>
    <source>
        <strain evidence="4">DSM 18181</strain>
    </source>
</reference>
<proteinExistence type="predicted"/>
<keyword evidence="1" id="KW-0665">Pyrimidine biosynthesis</keyword>
<dbReference type="GO" id="GO:0046872">
    <property type="term" value="F:metal ion binding"/>
    <property type="evidence" value="ECO:0007669"/>
    <property type="project" value="InterPro"/>
</dbReference>
<dbReference type="AlphaFoldDB" id="A0A0K6HQ54"/>
<dbReference type="Pfam" id="PF12890">
    <property type="entry name" value="DHOase"/>
    <property type="match status" value="1"/>
</dbReference>
<dbReference type="OrthoDB" id="9803027at2"/>
<dbReference type="GO" id="GO:0004151">
    <property type="term" value="F:dihydroorotase activity"/>
    <property type="evidence" value="ECO:0007669"/>
    <property type="project" value="InterPro"/>
</dbReference>
<dbReference type="GO" id="GO:0006221">
    <property type="term" value="P:pyrimidine nucleotide biosynthetic process"/>
    <property type="evidence" value="ECO:0007669"/>
    <property type="project" value="UniProtKB-KW"/>
</dbReference>
<dbReference type="InterPro" id="IPR032466">
    <property type="entry name" value="Metal_Hydrolase"/>
</dbReference>
<dbReference type="Proteomes" id="UP000183649">
    <property type="component" value="Unassembled WGS sequence"/>
</dbReference>
<dbReference type="Gene3D" id="2.30.40.10">
    <property type="entry name" value="Urease, subunit C, domain 1"/>
    <property type="match status" value="1"/>
</dbReference>
<dbReference type="InterPro" id="IPR011059">
    <property type="entry name" value="Metal-dep_hydrolase_composite"/>
</dbReference>
<evidence type="ECO:0000259" key="2">
    <source>
        <dbReference type="Pfam" id="PF12890"/>
    </source>
</evidence>
<dbReference type="SUPFAM" id="SSF51556">
    <property type="entry name" value="Metallo-dependent hydrolases"/>
    <property type="match status" value="1"/>
</dbReference>
<organism evidence="3 4">
    <name type="scientific">Thiomonas bhubaneswarensis</name>
    <dbReference type="NCBI Taxonomy" id="339866"/>
    <lineage>
        <taxon>Bacteria</taxon>
        <taxon>Pseudomonadati</taxon>
        <taxon>Pseudomonadota</taxon>
        <taxon>Betaproteobacteria</taxon>
        <taxon>Burkholderiales</taxon>
        <taxon>Thiomonas</taxon>
    </lineage>
</organism>
<dbReference type="GO" id="GO:0006145">
    <property type="term" value="P:purine nucleobase catabolic process"/>
    <property type="evidence" value="ECO:0007669"/>
    <property type="project" value="TreeGrafter"/>
</dbReference>
<dbReference type="NCBIfam" id="NF005791">
    <property type="entry name" value="PRK07627.1"/>
    <property type="match status" value="1"/>
</dbReference>
<feature type="domain" description="Dihydroorotase catalytic" evidence="2">
    <location>
        <begin position="55"/>
        <end position="239"/>
    </location>
</feature>
<dbReference type="InterPro" id="IPR024403">
    <property type="entry name" value="DHOase_cat"/>
</dbReference>
<dbReference type="CDD" id="cd01317">
    <property type="entry name" value="DHOase_IIa"/>
    <property type="match status" value="1"/>
</dbReference>
<keyword evidence="4" id="KW-1185">Reference proteome</keyword>
<dbReference type="GO" id="GO:0004038">
    <property type="term" value="F:allantoinase activity"/>
    <property type="evidence" value="ECO:0007669"/>
    <property type="project" value="TreeGrafter"/>
</dbReference>
<dbReference type="InterPro" id="IPR004722">
    <property type="entry name" value="DHOase"/>
</dbReference>
<dbReference type="Gene3D" id="3.20.20.140">
    <property type="entry name" value="Metal-dependent hydrolases"/>
    <property type="match status" value="1"/>
</dbReference>
<dbReference type="RefSeq" id="WP_055449063.1">
    <property type="nucleotide sequence ID" value="NZ_CYHF01000001.1"/>
</dbReference>
<dbReference type="GO" id="GO:0005737">
    <property type="term" value="C:cytoplasm"/>
    <property type="evidence" value="ECO:0007669"/>
    <property type="project" value="TreeGrafter"/>
</dbReference>
<evidence type="ECO:0000313" key="4">
    <source>
        <dbReference type="Proteomes" id="UP000183649"/>
    </source>
</evidence>
<dbReference type="EMBL" id="CYHF01000001">
    <property type="protein sequence ID" value="CUA93050.1"/>
    <property type="molecule type" value="Genomic_DNA"/>
</dbReference>
<dbReference type="PANTHER" id="PTHR43668">
    <property type="entry name" value="ALLANTOINASE"/>
    <property type="match status" value="1"/>
</dbReference>
<dbReference type="NCBIfam" id="TIGR00857">
    <property type="entry name" value="pyrC_multi"/>
    <property type="match status" value="1"/>
</dbReference>
<dbReference type="STRING" id="339866.GCA_001418255_00084"/>
<accession>A0A0K6HQ54</accession>
<evidence type="ECO:0000256" key="1">
    <source>
        <dbReference type="ARBA" id="ARBA00022975"/>
    </source>
</evidence>
<protein>
    <submittedName>
        <fullName evidence="3">Dihydroorotase</fullName>
    </submittedName>
</protein>
<dbReference type="InterPro" id="IPR050138">
    <property type="entry name" value="DHOase/Allantoinase_Hydrolase"/>
</dbReference>
<gene>
    <name evidence="3" type="ORF">Ga0061069_10185</name>
</gene>
<dbReference type="PANTHER" id="PTHR43668:SF2">
    <property type="entry name" value="ALLANTOINASE"/>
    <property type="match status" value="1"/>
</dbReference>
<dbReference type="SUPFAM" id="SSF51338">
    <property type="entry name" value="Composite domain of metallo-dependent hydrolases"/>
    <property type="match status" value="1"/>
</dbReference>
<name>A0A0K6HQ54_9BURK</name>